<evidence type="ECO:0000313" key="4">
    <source>
        <dbReference type="EMBL" id="NEC47192.1"/>
    </source>
</evidence>
<comment type="caution">
    <text evidence="4">The sequence shown here is derived from an EMBL/GenBank/DDBJ whole genome shotgun (WGS) entry which is preliminary data.</text>
</comment>
<dbReference type="GO" id="GO:0006144">
    <property type="term" value="P:purine nucleobase metabolic process"/>
    <property type="evidence" value="ECO:0007669"/>
    <property type="project" value="UniProtKB-KW"/>
</dbReference>
<keyword evidence="5" id="KW-1185">Reference proteome</keyword>
<dbReference type="InterPro" id="IPR036778">
    <property type="entry name" value="OHCU_decarboxylase_sf"/>
</dbReference>
<feature type="region of interest" description="Disordered" evidence="2">
    <location>
        <begin position="19"/>
        <end position="71"/>
    </location>
</feature>
<dbReference type="Gene3D" id="1.10.3330.10">
    <property type="entry name" value="Oxo-4-hydroxy-4-carboxy-5-ureidoimidazoline decarboxylase"/>
    <property type="match status" value="2"/>
</dbReference>
<dbReference type="InterPro" id="IPR018020">
    <property type="entry name" value="OHCU_decarboxylase"/>
</dbReference>
<dbReference type="NCBIfam" id="NF010372">
    <property type="entry name" value="PRK13798.1"/>
    <property type="match status" value="1"/>
</dbReference>
<feature type="domain" description="Oxo-4-hydroxy-4-carboxy-5-ureidoimidazoline decarboxylase" evidence="3">
    <location>
        <begin position="139"/>
        <end position="206"/>
    </location>
</feature>
<evidence type="ECO:0000313" key="5">
    <source>
        <dbReference type="Proteomes" id="UP000471745"/>
    </source>
</evidence>
<dbReference type="AlphaFoldDB" id="A0A9X5H8C4"/>
<dbReference type="Proteomes" id="UP000471745">
    <property type="component" value="Unassembled WGS sequence"/>
</dbReference>
<organism evidence="4 5">
    <name type="scientific">Actinospica acidiphila</name>
    <dbReference type="NCBI Taxonomy" id="304899"/>
    <lineage>
        <taxon>Bacteria</taxon>
        <taxon>Bacillati</taxon>
        <taxon>Actinomycetota</taxon>
        <taxon>Actinomycetes</taxon>
        <taxon>Catenulisporales</taxon>
        <taxon>Actinospicaceae</taxon>
        <taxon>Actinospica</taxon>
    </lineage>
</organism>
<name>A0A9X5H8C4_9ACTN</name>
<accession>A0A9X5H8C4</accession>
<reference evidence="4 5" key="1">
    <citation type="submission" date="2020-01" db="EMBL/GenBank/DDBJ databases">
        <title>Insect and environment-associated Actinomycetes.</title>
        <authorList>
            <person name="Currrie C."/>
            <person name="Chevrette M."/>
            <person name="Carlson C."/>
            <person name="Stubbendieck R."/>
            <person name="Wendt-Pienkowski E."/>
        </authorList>
    </citation>
    <scope>NUCLEOTIDE SEQUENCE [LARGE SCALE GENOMIC DNA]</scope>
    <source>
        <strain evidence="4 5">SID8189</strain>
    </source>
</reference>
<evidence type="ECO:0000256" key="2">
    <source>
        <dbReference type="SAM" id="MobiDB-lite"/>
    </source>
</evidence>
<dbReference type="EMBL" id="JAAGNA010000039">
    <property type="protein sequence ID" value="NEC47192.1"/>
    <property type="molecule type" value="Genomic_DNA"/>
</dbReference>
<proteinExistence type="predicted"/>
<dbReference type="SUPFAM" id="SSF158694">
    <property type="entry name" value="UraD-Like"/>
    <property type="match status" value="1"/>
</dbReference>
<feature type="domain" description="Oxo-4-hydroxy-4-carboxy-5-ureidoimidazoline decarboxylase" evidence="3">
    <location>
        <begin position="69"/>
        <end position="128"/>
    </location>
</feature>
<evidence type="ECO:0000259" key="3">
    <source>
        <dbReference type="Pfam" id="PF09349"/>
    </source>
</evidence>
<dbReference type="Pfam" id="PF09349">
    <property type="entry name" value="OHCU_decarbox"/>
    <property type="match status" value="2"/>
</dbReference>
<feature type="compositionally biased region" description="Low complexity" evidence="2">
    <location>
        <begin position="23"/>
        <end position="37"/>
    </location>
</feature>
<gene>
    <name evidence="4" type="ORF">G3I18_01110</name>
</gene>
<sequence length="227" mass="24533">MGVPIGHVSDSLDNVTSQLSQHLPTTLTRRPRGPTLPAHRLPDLPGRVAIPEQSRGTPGTPPPLEWFNDAPGPDAERALLSCLHSPRWARLLAGHRPYPDTASLLAAADEAAYDLSPEEIAEALTSEPLPSLPEDTYSAAHTALNAAHAAYEAKFGHVFVLCLDGVPEDEVLDRVLEDIRSRLANDPEEEHTVTRDQLRLLARERLSNTLGGARNRATGPRDAAPGE</sequence>
<evidence type="ECO:0000256" key="1">
    <source>
        <dbReference type="ARBA" id="ARBA00022631"/>
    </source>
</evidence>
<protein>
    <submittedName>
        <fullName evidence="4">2-oxo-4-hydroxy-4-carboxy-5-ureidoimidazoline decarboxylase</fullName>
    </submittedName>
</protein>
<keyword evidence="1" id="KW-0659">Purine metabolism</keyword>